<protein>
    <submittedName>
        <fullName evidence="2">DUF4290 domain-containing protein</fullName>
    </submittedName>
</protein>
<keyword evidence="3" id="KW-1185">Reference proteome</keyword>
<sequence>MNEYNTQRPRLILKEYGRNIQKLAEYLNTVEDPEKRNLYASTLVELMRQINPNIKDNNEYTQKLWDDLIIMSDFTLDIESPYPIPERDVLIKKPERLIYKDYRLKYKHYGRNIELIIEKAVACEDPEEREAMIIYIGKIMKTFYGTWNKEVVSDDVIIDHIKELSKNKLDIDSQKVKDNNLFEVLYKERKSNGGGGSNSSNGGKNRRSGKRRKN</sequence>
<dbReference type="Pfam" id="PF14123">
    <property type="entry name" value="DUF4290"/>
    <property type="match status" value="1"/>
</dbReference>
<dbReference type="EMBL" id="JAUJEA010000005">
    <property type="protein sequence ID" value="MDN5202865.1"/>
    <property type="molecule type" value="Genomic_DNA"/>
</dbReference>
<feature type="region of interest" description="Disordered" evidence="1">
    <location>
        <begin position="187"/>
        <end position="214"/>
    </location>
</feature>
<comment type="caution">
    <text evidence="2">The sequence shown here is derived from an EMBL/GenBank/DDBJ whole genome shotgun (WGS) entry which is preliminary data.</text>
</comment>
<evidence type="ECO:0000313" key="3">
    <source>
        <dbReference type="Proteomes" id="UP001172082"/>
    </source>
</evidence>
<evidence type="ECO:0000256" key="1">
    <source>
        <dbReference type="SAM" id="MobiDB-lite"/>
    </source>
</evidence>
<name>A0ABT8KQ72_9BACT</name>
<proteinExistence type="predicted"/>
<dbReference type="RefSeq" id="WP_346752884.1">
    <property type="nucleotide sequence ID" value="NZ_JAUJEA010000005.1"/>
</dbReference>
<accession>A0ABT8KQ72</accession>
<reference evidence="2" key="1">
    <citation type="submission" date="2023-06" db="EMBL/GenBank/DDBJ databases">
        <title>Genomic of Parafulvivirga corallium.</title>
        <authorList>
            <person name="Wang G."/>
        </authorList>
    </citation>
    <scope>NUCLEOTIDE SEQUENCE</scope>
    <source>
        <strain evidence="2">BMA10</strain>
    </source>
</reference>
<evidence type="ECO:0000313" key="2">
    <source>
        <dbReference type="EMBL" id="MDN5202865.1"/>
    </source>
</evidence>
<feature type="compositionally biased region" description="Basic residues" evidence="1">
    <location>
        <begin position="204"/>
        <end position="214"/>
    </location>
</feature>
<dbReference type="Proteomes" id="UP001172082">
    <property type="component" value="Unassembled WGS sequence"/>
</dbReference>
<organism evidence="2 3">
    <name type="scientific">Splendidivirga corallicola</name>
    <dbReference type="NCBI Taxonomy" id="3051826"/>
    <lineage>
        <taxon>Bacteria</taxon>
        <taxon>Pseudomonadati</taxon>
        <taxon>Bacteroidota</taxon>
        <taxon>Cytophagia</taxon>
        <taxon>Cytophagales</taxon>
        <taxon>Splendidivirgaceae</taxon>
        <taxon>Splendidivirga</taxon>
    </lineage>
</organism>
<gene>
    <name evidence="2" type="ORF">QQ008_15855</name>
</gene>
<dbReference type="InterPro" id="IPR025632">
    <property type="entry name" value="DUF4290"/>
</dbReference>